<name>A0A517VQN4_9PLAN</name>
<evidence type="ECO:0000313" key="2">
    <source>
        <dbReference type="Proteomes" id="UP000318704"/>
    </source>
</evidence>
<accession>A0A517VQN4</accession>
<sequence>MDLHGFVDIQEFRVRFPKKLFPYHGKDNLEVCVVSEQVSQIRGWFNKGRKWLSIDNLREYFPSKFSDKNHLNIPGPIYGAETDTCCTGPQEAPDNVLLDEIGQEFVFKQASNVNEFRNLVSAAICECFEGYGIDGDSHWRLSLIRDWWRTRGDMLRQEISEQWCNADSFQQWKRALQGDAEGYLQVYAFFVENGRVPNESDVLPDMC</sequence>
<dbReference type="AlphaFoldDB" id="A0A517VQN4"/>
<protein>
    <submittedName>
        <fullName evidence="1">Uncharacterized protein</fullName>
    </submittedName>
</protein>
<dbReference type="EMBL" id="CP037920">
    <property type="protein sequence ID" value="QDT95250.1"/>
    <property type="molecule type" value="Genomic_DNA"/>
</dbReference>
<dbReference type="RefSeq" id="WP_144981363.1">
    <property type="nucleotide sequence ID" value="NZ_CP037920.1"/>
</dbReference>
<organism evidence="1 2">
    <name type="scientific">Gimesia aquarii</name>
    <dbReference type="NCBI Taxonomy" id="2527964"/>
    <lineage>
        <taxon>Bacteria</taxon>
        <taxon>Pseudomonadati</taxon>
        <taxon>Planctomycetota</taxon>
        <taxon>Planctomycetia</taxon>
        <taxon>Planctomycetales</taxon>
        <taxon>Planctomycetaceae</taxon>
        <taxon>Gimesia</taxon>
    </lineage>
</organism>
<proteinExistence type="predicted"/>
<dbReference type="Proteomes" id="UP000318704">
    <property type="component" value="Chromosome"/>
</dbReference>
<dbReference type="KEGG" id="gaw:V144x_06910"/>
<gene>
    <name evidence="1" type="ORF">V144x_06910</name>
</gene>
<evidence type="ECO:0000313" key="1">
    <source>
        <dbReference type="EMBL" id="QDT95250.1"/>
    </source>
</evidence>
<reference evidence="1 2" key="1">
    <citation type="submission" date="2019-03" db="EMBL/GenBank/DDBJ databases">
        <title>Deep-cultivation of Planctomycetes and their phenomic and genomic characterization uncovers novel biology.</title>
        <authorList>
            <person name="Wiegand S."/>
            <person name="Jogler M."/>
            <person name="Boedeker C."/>
            <person name="Pinto D."/>
            <person name="Vollmers J."/>
            <person name="Rivas-Marin E."/>
            <person name="Kohn T."/>
            <person name="Peeters S.H."/>
            <person name="Heuer A."/>
            <person name="Rast P."/>
            <person name="Oberbeckmann S."/>
            <person name="Bunk B."/>
            <person name="Jeske O."/>
            <person name="Meyerdierks A."/>
            <person name="Storesund J.E."/>
            <person name="Kallscheuer N."/>
            <person name="Luecker S."/>
            <person name="Lage O.M."/>
            <person name="Pohl T."/>
            <person name="Merkel B.J."/>
            <person name="Hornburger P."/>
            <person name="Mueller R.-W."/>
            <person name="Bruemmer F."/>
            <person name="Labrenz M."/>
            <person name="Spormann A.M."/>
            <person name="Op den Camp H."/>
            <person name="Overmann J."/>
            <person name="Amann R."/>
            <person name="Jetten M.S.M."/>
            <person name="Mascher T."/>
            <person name="Medema M.H."/>
            <person name="Devos D.P."/>
            <person name="Kaster A.-K."/>
            <person name="Ovreas L."/>
            <person name="Rohde M."/>
            <person name="Galperin M.Y."/>
            <person name="Jogler C."/>
        </authorList>
    </citation>
    <scope>NUCLEOTIDE SEQUENCE [LARGE SCALE GENOMIC DNA]</scope>
    <source>
        <strain evidence="1 2">V144</strain>
    </source>
</reference>